<keyword evidence="2" id="KW-1185">Reference proteome</keyword>
<sequence length="99" mass="10784">MVRNGNSTQRFPSWGDLTKMFSVLTCGGSVRKTVRNLHMERLIETSSGHYHTAEFKAQLETLTLCGRSVQHGAEVEGMMEGSGSLVVAVAVEERSLPGC</sequence>
<proteinExistence type="predicted"/>
<reference evidence="1" key="1">
    <citation type="submission" date="2020-03" db="EMBL/GenBank/DDBJ databases">
        <authorList>
            <person name="Weist P."/>
        </authorList>
    </citation>
    <scope>NUCLEOTIDE SEQUENCE</scope>
</reference>
<dbReference type="EMBL" id="CADEAL010001791">
    <property type="protein sequence ID" value="CAB1435654.1"/>
    <property type="molecule type" value="Genomic_DNA"/>
</dbReference>
<dbReference type="Proteomes" id="UP001153269">
    <property type="component" value="Unassembled WGS sequence"/>
</dbReference>
<name>A0A9N7YL64_PLEPL</name>
<evidence type="ECO:0000313" key="1">
    <source>
        <dbReference type="EMBL" id="CAB1435654.1"/>
    </source>
</evidence>
<dbReference type="AlphaFoldDB" id="A0A9N7YL64"/>
<evidence type="ECO:0000313" key="2">
    <source>
        <dbReference type="Proteomes" id="UP001153269"/>
    </source>
</evidence>
<comment type="caution">
    <text evidence="1">The sequence shown here is derived from an EMBL/GenBank/DDBJ whole genome shotgun (WGS) entry which is preliminary data.</text>
</comment>
<protein>
    <submittedName>
        <fullName evidence="1">Uncharacterized protein</fullName>
    </submittedName>
</protein>
<gene>
    <name evidence="1" type="ORF">PLEPLA_LOCUS23711</name>
</gene>
<organism evidence="1 2">
    <name type="scientific">Pleuronectes platessa</name>
    <name type="common">European plaice</name>
    <dbReference type="NCBI Taxonomy" id="8262"/>
    <lineage>
        <taxon>Eukaryota</taxon>
        <taxon>Metazoa</taxon>
        <taxon>Chordata</taxon>
        <taxon>Craniata</taxon>
        <taxon>Vertebrata</taxon>
        <taxon>Euteleostomi</taxon>
        <taxon>Actinopterygii</taxon>
        <taxon>Neopterygii</taxon>
        <taxon>Teleostei</taxon>
        <taxon>Neoteleostei</taxon>
        <taxon>Acanthomorphata</taxon>
        <taxon>Carangaria</taxon>
        <taxon>Pleuronectiformes</taxon>
        <taxon>Pleuronectoidei</taxon>
        <taxon>Pleuronectidae</taxon>
        <taxon>Pleuronectes</taxon>
    </lineage>
</organism>
<accession>A0A9N7YL64</accession>